<dbReference type="RefSeq" id="WP_197315781.1">
    <property type="nucleotide sequence ID" value="NZ_JADZSC010000001.1"/>
</dbReference>
<dbReference type="Proteomes" id="UP000614490">
    <property type="component" value="Unassembled WGS sequence"/>
</dbReference>
<keyword evidence="2" id="KW-1185">Reference proteome</keyword>
<protein>
    <submittedName>
        <fullName evidence="1">YuzF family protein</fullName>
    </submittedName>
</protein>
<comment type="caution">
    <text evidence="1">The sequence shown here is derived from an EMBL/GenBank/DDBJ whole genome shotgun (WGS) entry which is preliminary data.</text>
</comment>
<evidence type="ECO:0000313" key="2">
    <source>
        <dbReference type="Proteomes" id="UP000614490"/>
    </source>
</evidence>
<organism evidence="1 2">
    <name type="scientific">Halobacillus yeomjeoni</name>
    <dbReference type="NCBI Taxonomy" id="311194"/>
    <lineage>
        <taxon>Bacteria</taxon>
        <taxon>Bacillati</taxon>
        <taxon>Bacillota</taxon>
        <taxon>Bacilli</taxon>
        <taxon>Bacillales</taxon>
        <taxon>Bacillaceae</taxon>
        <taxon>Halobacillus</taxon>
    </lineage>
</organism>
<sequence length="73" mass="8076">MNSGNVPMYAFFDPYVYQTLSTIVGTNIVVQTTQGSLRGALKTVMPDHIVVEVSGTPFFVRIQEIVWVSPAQE</sequence>
<gene>
    <name evidence="1" type="ORF">H0267_02900</name>
</gene>
<dbReference type="InterPro" id="IPR020139">
    <property type="entry name" value="DUF2642"/>
</dbReference>
<accession>A0A931MUD5</accession>
<proteinExistence type="predicted"/>
<name>A0A931MUD5_9BACI</name>
<dbReference type="AlphaFoldDB" id="A0A931MUD5"/>
<dbReference type="EMBL" id="JADZSC010000001">
    <property type="protein sequence ID" value="MBH0229154.1"/>
    <property type="molecule type" value="Genomic_DNA"/>
</dbReference>
<reference evidence="1 2" key="1">
    <citation type="journal article" date="2005" name="Int. J. Syst. Evol. Microbiol.">
        <title>Halobacillus yeomjeoni sp. nov., isolated from a marine solar saltern in Korea.</title>
        <authorList>
            <person name="Yoon J.H."/>
            <person name="Kang S.J."/>
            <person name="Lee C.H."/>
            <person name="Oh H.W."/>
            <person name="Oh T.K."/>
        </authorList>
    </citation>
    <scope>NUCLEOTIDE SEQUENCE [LARGE SCALE GENOMIC DNA]</scope>
    <source>
        <strain evidence="1 2">KCTC 3957</strain>
    </source>
</reference>
<evidence type="ECO:0000313" key="1">
    <source>
        <dbReference type="EMBL" id="MBH0229154.1"/>
    </source>
</evidence>
<dbReference type="Pfam" id="PF10842">
    <property type="entry name" value="DUF2642"/>
    <property type="match status" value="1"/>
</dbReference>